<accession>A0A8S1DU61</accession>
<organism evidence="1 2">
    <name type="scientific">Cloeon dipterum</name>
    <dbReference type="NCBI Taxonomy" id="197152"/>
    <lineage>
        <taxon>Eukaryota</taxon>
        <taxon>Metazoa</taxon>
        <taxon>Ecdysozoa</taxon>
        <taxon>Arthropoda</taxon>
        <taxon>Hexapoda</taxon>
        <taxon>Insecta</taxon>
        <taxon>Pterygota</taxon>
        <taxon>Palaeoptera</taxon>
        <taxon>Ephemeroptera</taxon>
        <taxon>Pisciforma</taxon>
        <taxon>Baetidae</taxon>
        <taxon>Cloeon</taxon>
    </lineage>
</organism>
<keyword evidence="2" id="KW-1185">Reference proteome</keyword>
<dbReference type="Proteomes" id="UP000494165">
    <property type="component" value="Unassembled WGS sequence"/>
</dbReference>
<gene>
    <name evidence="1" type="ORF">CLODIP_2_CD04704</name>
</gene>
<dbReference type="AlphaFoldDB" id="A0A8S1DU61"/>
<protein>
    <submittedName>
        <fullName evidence="1">Uncharacterized protein</fullName>
    </submittedName>
</protein>
<sequence length="148" mass="16159">MERWMGGKAVAEPIRTHAHASAKDNKACGVASVRASAGGEVRGRRWVTRGDGGGPRRELLGRHSSEQCVRAPRFEQRLLATVQTDLLCSSARHPSIPDPDERTTRGRLSQVEDSWGERCVSEGGSPAVHMLVHARCRWAPEASGWPSL</sequence>
<evidence type="ECO:0000313" key="2">
    <source>
        <dbReference type="Proteomes" id="UP000494165"/>
    </source>
</evidence>
<proteinExistence type="predicted"/>
<name>A0A8S1DU61_9INSE</name>
<evidence type="ECO:0000313" key="1">
    <source>
        <dbReference type="EMBL" id="CAB3386060.1"/>
    </source>
</evidence>
<dbReference type="EMBL" id="CADEPI010000451">
    <property type="protein sequence ID" value="CAB3386060.1"/>
    <property type="molecule type" value="Genomic_DNA"/>
</dbReference>
<reference evidence="1 2" key="1">
    <citation type="submission" date="2020-04" db="EMBL/GenBank/DDBJ databases">
        <authorList>
            <person name="Alioto T."/>
            <person name="Alioto T."/>
            <person name="Gomez Garrido J."/>
        </authorList>
    </citation>
    <scope>NUCLEOTIDE SEQUENCE [LARGE SCALE GENOMIC DNA]</scope>
</reference>
<comment type="caution">
    <text evidence="1">The sequence shown here is derived from an EMBL/GenBank/DDBJ whole genome shotgun (WGS) entry which is preliminary data.</text>
</comment>